<feature type="region of interest" description="Disordered" evidence="8">
    <location>
        <begin position="404"/>
        <end position="521"/>
    </location>
</feature>
<evidence type="ECO:0000256" key="6">
    <source>
        <dbReference type="ARBA" id="ARBA00023212"/>
    </source>
</evidence>
<name>A0A6J3MC97_9PEZI</name>
<feature type="region of interest" description="Disordered" evidence="8">
    <location>
        <begin position="1"/>
        <end position="23"/>
    </location>
</feature>
<dbReference type="GO" id="GO:0005634">
    <property type="term" value="C:nucleus"/>
    <property type="evidence" value="ECO:0007669"/>
    <property type="project" value="UniProtKB-SubCell"/>
</dbReference>
<feature type="compositionally biased region" description="Polar residues" evidence="8">
    <location>
        <begin position="726"/>
        <end position="753"/>
    </location>
</feature>
<evidence type="ECO:0000256" key="4">
    <source>
        <dbReference type="ARBA" id="ARBA00022490"/>
    </source>
</evidence>
<evidence type="ECO:0000256" key="1">
    <source>
        <dbReference type="ARBA" id="ARBA00004123"/>
    </source>
</evidence>
<proteinExistence type="inferred from homology"/>
<dbReference type="AlphaFoldDB" id="A0A6J3MC97"/>
<evidence type="ECO:0000256" key="5">
    <source>
        <dbReference type="ARBA" id="ARBA00022829"/>
    </source>
</evidence>
<feature type="domain" description="Inner centromere protein ARK-binding" evidence="9">
    <location>
        <begin position="1136"/>
        <end position="1197"/>
    </location>
</feature>
<evidence type="ECO:0000256" key="3">
    <source>
        <dbReference type="ARBA" id="ARBA00010042"/>
    </source>
</evidence>
<evidence type="ECO:0000256" key="7">
    <source>
        <dbReference type="ARBA" id="ARBA00023242"/>
    </source>
</evidence>
<keyword evidence="6" id="KW-0206">Cytoskeleton</keyword>
<feature type="compositionally biased region" description="Basic and acidic residues" evidence="8">
    <location>
        <begin position="609"/>
        <end position="668"/>
    </location>
</feature>
<evidence type="ECO:0000313" key="11">
    <source>
        <dbReference type="RefSeq" id="XP_033462681.1"/>
    </source>
</evidence>
<feature type="compositionally biased region" description="Polar residues" evidence="8">
    <location>
        <begin position="1116"/>
        <end position="1126"/>
    </location>
</feature>
<feature type="compositionally biased region" description="Basic and acidic residues" evidence="8">
    <location>
        <begin position="990"/>
        <end position="1002"/>
    </location>
</feature>
<feature type="compositionally biased region" description="Polar residues" evidence="8">
    <location>
        <begin position="1063"/>
        <end position="1075"/>
    </location>
</feature>
<feature type="compositionally biased region" description="Polar residues" evidence="8">
    <location>
        <begin position="587"/>
        <end position="602"/>
    </location>
</feature>
<comment type="similarity">
    <text evidence="3">Belongs to the INCENP family.</text>
</comment>
<sequence length="1253" mass="138176">MAAPKSKAQPVGSSQWIQSERQQASDFISQEVEEFGYSARNELEWLNEHMADVFSTTRVNFADVFKTPGKLRGKTPRTARKRDALAPRQPLADIFAPSVPQTSDSPQRPTIFEKAAQFEIAEDVENAAAVERPISGGRSPRRPGVPCTDSGYHGLTEDEMDVFAPPASIDASTQDTAPVDVLTTIEEPVQQPKEGKADDTAASDDSFVSAKEQDAKDASRVVSLDAKTEMNTVESQIVSEEAVVAGDTQPDSPMGETQAYPDVQELASRPGDSIEADVEMDDADAPHSELSSPEKPLHRKSSFTFSALPAREPLGAKKSMGHLDNHRSSTLGKSFGTKGNDAEDEDEDEDIMDKLAQLKEPSKTSTQLLHERINLLGKTKDSRSSKIVPASALSGGIVYPQIQEMEFDSQDGTTAVNSQVTNDSQTKQPLKDDDDDDDDWIAPAVPAKTAMQMTSESRLPQVQLSPNRPVMHQKSISTTDIPSPRPDMPHTLGHQKSFSVTQFNESTTPAGSPTAKRTYEGPLSASKNRLWSALKSAKNIFASSASASAAAKLEAHNSSMLTRQISVDESRDAAVFNMPGAMYSERQLPQSPSRPTSAISHSPSRKTRSSTESDRKREKDAKSQQKAVDDLEKAREKERQKATKQQQEEKAKAEKAEAKRLEDERREAAAQAERPVSTDGERDDMSSAPSTKSGGMSLGKLRAPGRLLKPSKETLVSKPVPVSIRVTAQSQRLGQGASSQSSLAKSQHESSAPTPLAAKDGSLRAASVQSNRPGSAAPSGARVRALEAAARKKEADAKAAQKKADQKRELERKRAAKAEEEKRAEDERKAAEQQRAQEAKLAAQRKAAEKQALEARKREQERAEQQRREQEREQERIEQERRERERAEQQRRELETFRQQEEARKAKEAHDLAEAIRRERAQQMPAHPRGDVGGTLRQLVKSTIPVQNGAKPIKRVFNPDDEAFSQNQQRPPIQRGPPSYQQTDAKRRRTSEEPQKEPERHSVMAPPKRPSNWRKDTLSKFPHGYSHAPPPAQHHNTMYKKPGQPMHPSQLVQVSNARIPFADNNNPPGSSNYATSQSHLQQQQQQQHHHNGYDNYNNNNKFKTPARPAPGFPKSAGTTKPQTPSYLQGDAIELPDIATDSEDEESDDERGGGPGGGFRAPSWVASPALRDLLTQQQLVDPESVFGPIGELKMDEVFKNGKNADRLKRFRDRGSSAMWVESGDAVTSAEKKRDMELRERVARDGGWRYEPGAL</sequence>
<dbReference type="GO" id="GO:0007059">
    <property type="term" value="P:chromosome segregation"/>
    <property type="evidence" value="ECO:0007669"/>
    <property type="project" value="UniProtKB-KW"/>
</dbReference>
<evidence type="ECO:0000256" key="8">
    <source>
        <dbReference type="SAM" id="MobiDB-lite"/>
    </source>
</evidence>
<gene>
    <name evidence="11" type="ORF">K489DRAFT_393353</name>
</gene>
<evidence type="ECO:0000256" key="2">
    <source>
        <dbReference type="ARBA" id="ARBA00004186"/>
    </source>
</evidence>
<feature type="compositionally biased region" description="Polar residues" evidence="8">
    <location>
        <begin position="451"/>
        <end position="466"/>
    </location>
</feature>
<organism evidence="11">
    <name type="scientific">Dissoconium aciculare CBS 342.82</name>
    <dbReference type="NCBI Taxonomy" id="1314786"/>
    <lineage>
        <taxon>Eukaryota</taxon>
        <taxon>Fungi</taxon>
        <taxon>Dikarya</taxon>
        <taxon>Ascomycota</taxon>
        <taxon>Pezizomycotina</taxon>
        <taxon>Dothideomycetes</taxon>
        <taxon>Dothideomycetidae</taxon>
        <taxon>Mycosphaerellales</taxon>
        <taxon>Dissoconiaceae</taxon>
        <taxon>Dissoconium</taxon>
    </lineage>
</organism>
<feature type="compositionally biased region" description="Polar residues" evidence="8">
    <location>
        <begin position="494"/>
        <end position="511"/>
    </location>
</feature>
<dbReference type="OrthoDB" id="6123at2759"/>
<feature type="compositionally biased region" description="Polar residues" evidence="8">
    <location>
        <begin position="410"/>
        <end position="428"/>
    </location>
</feature>
<reference evidence="11" key="1">
    <citation type="submission" date="2020-01" db="EMBL/GenBank/DDBJ databases">
        <authorList>
            <consortium name="DOE Joint Genome Institute"/>
            <person name="Haridas S."/>
            <person name="Albert R."/>
            <person name="Binder M."/>
            <person name="Bloem J."/>
            <person name="Labutti K."/>
            <person name="Salamov A."/>
            <person name="Andreopoulos B."/>
            <person name="Baker S.E."/>
            <person name="Barry K."/>
            <person name="Bills G."/>
            <person name="Bluhm B.H."/>
            <person name="Cannon C."/>
            <person name="Castanera R."/>
            <person name="Culley D.E."/>
            <person name="Daum C."/>
            <person name="Ezra D."/>
            <person name="Gonzalez J.B."/>
            <person name="Henrissat B."/>
            <person name="Kuo A."/>
            <person name="Liang C."/>
            <person name="Lipzen A."/>
            <person name="Lutzoni F."/>
            <person name="Magnuson J."/>
            <person name="Mondo S."/>
            <person name="Nolan M."/>
            <person name="Ohm R."/>
            <person name="Pangilinan J."/>
            <person name="Park H.-J."/>
            <person name="Ramirez L."/>
            <person name="Alfaro M."/>
            <person name="Sun H."/>
            <person name="Tritt A."/>
            <person name="Yoshinaga Y."/>
            <person name="Zwiers L.-H."/>
            <person name="Turgeon B.G."/>
            <person name="Goodwin S.B."/>
            <person name="Spatafora J.W."/>
            <person name="Crous P.W."/>
            <person name="Grigoriev I.V."/>
        </authorList>
    </citation>
    <scope>NUCLEOTIDE SEQUENCE</scope>
    <source>
        <strain evidence="11">CBS 342.82</strain>
    </source>
</reference>
<reference evidence="11" key="2">
    <citation type="submission" date="2020-04" db="EMBL/GenBank/DDBJ databases">
        <authorList>
            <consortium name="NCBI Genome Project"/>
        </authorList>
    </citation>
    <scope>NUCLEOTIDE SEQUENCE</scope>
    <source>
        <strain evidence="11">CBS 342.82</strain>
    </source>
</reference>
<dbReference type="PANTHER" id="PTHR13142">
    <property type="entry name" value="INNER CENTROMERE PROTEIN"/>
    <property type="match status" value="1"/>
</dbReference>
<dbReference type="Proteomes" id="UP000504637">
    <property type="component" value="Unplaced"/>
</dbReference>
<evidence type="ECO:0000259" key="9">
    <source>
        <dbReference type="Pfam" id="PF03941"/>
    </source>
</evidence>
<keyword evidence="10" id="KW-1185">Reference proteome</keyword>
<feature type="compositionally biased region" description="Basic residues" evidence="8">
    <location>
        <begin position="69"/>
        <end position="80"/>
    </location>
</feature>
<feature type="region of interest" description="Disordered" evidence="8">
    <location>
        <begin position="578"/>
        <end position="1163"/>
    </location>
</feature>
<feature type="compositionally biased region" description="Acidic residues" evidence="8">
    <location>
        <begin position="274"/>
        <end position="283"/>
    </location>
</feature>
<dbReference type="GO" id="GO:0005819">
    <property type="term" value="C:spindle"/>
    <property type="evidence" value="ECO:0007669"/>
    <property type="project" value="UniProtKB-SubCell"/>
</dbReference>
<reference evidence="11" key="3">
    <citation type="submission" date="2025-08" db="UniProtKB">
        <authorList>
            <consortium name="RefSeq"/>
        </authorList>
    </citation>
    <scope>IDENTIFICATION</scope>
    <source>
        <strain evidence="11">CBS 342.82</strain>
    </source>
</reference>
<dbReference type="InterPro" id="IPR005635">
    <property type="entry name" value="Inner_centromere_prot_ARK-bd"/>
</dbReference>
<comment type="subcellular location">
    <subcellularLocation>
        <location evidence="2">Cytoplasm</location>
        <location evidence="2">Cytoskeleton</location>
        <location evidence="2">Spindle</location>
    </subcellularLocation>
    <subcellularLocation>
        <location evidence="1">Nucleus</location>
    </subcellularLocation>
</comment>
<keyword evidence="7" id="KW-0539">Nucleus</keyword>
<feature type="compositionally biased region" description="Basic and acidic residues" evidence="8">
    <location>
        <begin position="789"/>
        <end position="838"/>
    </location>
</feature>
<evidence type="ECO:0000313" key="10">
    <source>
        <dbReference type="Proteomes" id="UP000504637"/>
    </source>
</evidence>
<feature type="region of interest" description="Disordered" evidence="8">
    <location>
        <begin position="238"/>
        <end position="348"/>
    </location>
</feature>
<dbReference type="Pfam" id="PF03941">
    <property type="entry name" value="INCENP_ARK-bind"/>
    <property type="match status" value="1"/>
</dbReference>
<dbReference type="PANTHER" id="PTHR13142:SF1">
    <property type="entry name" value="INNER CENTROMERE PROTEIN"/>
    <property type="match status" value="1"/>
</dbReference>
<feature type="region of interest" description="Disordered" evidence="8">
    <location>
        <begin position="185"/>
        <end position="222"/>
    </location>
</feature>
<protein>
    <recommendedName>
        <fullName evidence="9">Inner centromere protein ARK-binding domain-containing protein</fullName>
    </recommendedName>
</protein>
<feature type="compositionally biased region" description="Acidic residues" evidence="8">
    <location>
        <begin position="1139"/>
        <end position="1148"/>
    </location>
</feature>
<feature type="region of interest" description="Disordered" evidence="8">
    <location>
        <begin position="130"/>
        <end position="155"/>
    </location>
</feature>
<feature type="compositionally biased region" description="Low complexity" evidence="8">
    <location>
        <begin position="1076"/>
        <end position="1086"/>
    </location>
</feature>
<feature type="region of interest" description="Disordered" evidence="8">
    <location>
        <begin position="69"/>
        <end position="89"/>
    </location>
</feature>
<keyword evidence="5" id="KW-0159">Chromosome partition</keyword>
<feature type="compositionally biased region" description="Low complexity" evidence="8">
    <location>
        <begin position="132"/>
        <end position="146"/>
    </location>
</feature>
<keyword evidence="4" id="KW-0963">Cytoplasm</keyword>
<dbReference type="GeneID" id="54364571"/>
<accession>A0A6J3MC97</accession>
<feature type="compositionally biased region" description="Polar residues" evidence="8">
    <location>
        <begin position="11"/>
        <end position="23"/>
    </location>
</feature>
<feature type="compositionally biased region" description="Basic and acidic residues" evidence="8">
    <location>
        <begin position="846"/>
        <end position="921"/>
    </location>
</feature>
<dbReference type="RefSeq" id="XP_033462681.1">
    <property type="nucleotide sequence ID" value="XM_033606771.1"/>
</dbReference>